<protein>
    <recommendedName>
        <fullName evidence="11">Probable nicotinate-nucleotide pyrophosphorylase [carboxylating]</fullName>
        <ecNumber evidence="5">2.4.2.19</ecNumber>
    </recommendedName>
    <alternativeName>
        <fullName evidence="9">Quinolinate phosphoribosyltransferase [decarboxylating]</fullName>
    </alternativeName>
</protein>
<keyword evidence="6" id="KW-0662">Pyridine nucleotide biosynthesis</keyword>
<dbReference type="AlphaFoldDB" id="A0A330LTN5"/>
<feature type="binding site" evidence="13">
    <location>
        <begin position="134"/>
        <end position="136"/>
    </location>
    <ligand>
        <name>substrate</name>
    </ligand>
</feature>
<evidence type="ECO:0000256" key="1">
    <source>
        <dbReference type="ARBA" id="ARBA00003237"/>
    </source>
</evidence>
<reference evidence="17" key="1">
    <citation type="submission" date="2018-05" db="EMBL/GenBank/DDBJ databases">
        <authorList>
            <person name="Cea G.-C."/>
            <person name="William W."/>
        </authorList>
    </citation>
    <scope>NUCLEOTIDE SEQUENCE [LARGE SCALE GENOMIC DNA]</scope>
    <source>
        <strain evidence="17">DB21MT 5</strain>
    </source>
</reference>
<dbReference type="FunFam" id="3.90.1170.20:FF:000001">
    <property type="entry name" value="Nicotinate-nucleotide diphosphorylase (Carboxylating)"/>
    <property type="match status" value="1"/>
</dbReference>
<comment type="similarity">
    <text evidence="3 12">Belongs to the NadC/ModD family.</text>
</comment>
<dbReference type="InterPro" id="IPR004393">
    <property type="entry name" value="NadC"/>
</dbReference>
<dbReference type="RefSeq" id="WP_112716620.1">
    <property type="nucleotide sequence ID" value="NZ_LS483250.1"/>
</dbReference>
<dbReference type="GO" id="GO:0034213">
    <property type="term" value="P:quinolinate catabolic process"/>
    <property type="evidence" value="ECO:0007669"/>
    <property type="project" value="TreeGrafter"/>
</dbReference>
<dbReference type="PIRSF" id="PIRSF006250">
    <property type="entry name" value="NadC_ModD"/>
    <property type="match status" value="1"/>
</dbReference>
<keyword evidence="7 12" id="KW-0328">Glycosyltransferase</keyword>
<evidence type="ECO:0000256" key="6">
    <source>
        <dbReference type="ARBA" id="ARBA00022642"/>
    </source>
</evidence>
<evidence type="ECO:0000256" key="7">
    <source>
        <dbReference type="ARBA" id="ARBA00022676"/>
    </source>
</evidence>
<feature type="binding site" evidence="13">
    <location>
        <position position="101"/>
    </location>
    <ligand>
        <name>substrate</name>
    </ligand>
</feature>
<dbReference type="Pfam" id="PF01729">
    <property type="entry name" value="QRPTase_C"/>
    <property type="match status" value="1"/>
</dbReference>
<feature type="binding site" evidence="13">
    <location>
        <begin position="241"/>
        <end position="243"/>
    </location>
    <ligand>
        <name>substrate</name>
    </ligand>
</feature>
<keyword evidence="17" id="KW-1185">Reference proteome</keyword>
<feature type="domain" description="Quinolinate phosphoribosyl transferase C-terminal" evidence="14">
    <location>
        <begin position="113"/>
        <end position="277"/>
    </location>
</feature>
<dbReference type="InterPro" id="IPR027277">
    <property type="entry name" value="NadC/ModD"/>
</dbReference>
<name>A0A330LTN5_9GAMM</name>
<dbReference type="Gene3D" id="3.90.1170.20">
    <property type="entry name" value="Quinolinate phosphoribosyl transferase, N-terminal domain"/>
    <property type="match status" value="1"/>
</dbReference>
<dbReference type="GO" id="GO:0004514">
    <property type="term" value="F:nicotinate-nucleotide diphosphorylase (carboxylating) activity"/>
    <property type="evidence" value="ECO:0007669"/>
    <property type="project" value="UniProtKB-EC"/>
</dbReference>
<evidence type="ECO:0000256" key="11">
    <source>
        <dbReference type="ARBA" id="ARBA00069173"/>
    </source>
</evidence>
<evidence type="ECO:0000256" key="2">
    <source>
        <dbReference type="ARBA" id="ARBA00004893"/>
    </source>
</evidence>
<feature type="binding site" evidence="13">
    <location>
        <position position="197"/>
    </location>
    <ligand>
        <name>substrate</name>
    </ligand>
</feature>
<evidence type="ECO:0000256" key="9">
    <source>
        <dbReference type="ARBA" id="ARBA00033102"/>
    </source>
</evidence>
<dbReference type="UniPathway" id="UPA00253">
    <property type="reaction ID" value="UER00331"/>
</dbReference>
<dbReference type="Pfam" id="PF02749">
    <property type="entry name" value="QRPTase_N"/>
    <property type="match status" value="1"/>
</dbReference>
<evidence type="ECO:0000259" key="14">
    <source>
        <dbReference type="Pfam" id="PF01729"/>
    </source>
</evidence>
<dbReference type="PANTHER" id="PTHR32179">
    <property type="entry name" value="NICOTINATE-NUCLEOTIDE PYROPHOSPHORYLASE [CARBOXYLATING]"/>
    <property type="match status" value="1"/>
</dbReference>
<dbReference type="FunFam" id="3.20.20.70:FF:000030">
    <property type="entry name" value="Nicotinate-nucleotide pyrophosphorylase, carboxylating"/>
    <property type="match status" value="1"/>
</dbReference>
<evidence type="ECO:0000256" key="8">
    <source>
        <dbReference type="ARBA" id="ARBA00022679"/>
    </source>
</evidence>
<evidence type="ECO:0000313" key="16">
    <source>
        <dbReference type="EMBL" id="SQD79752.1"/>
    </source>
</evidence>
<dbReference type="EMBL" id="LS483250">
    <property type="protein sequence ID" value="SQD79752.1"/>
    <property type="molecule type" value="Genomic_DNA"/>
</dbReference>
<dbReference type="GO" id="GO:0009435">
    <property type="term" value="P:NAD+ biosynthetic process"/>
    <property type="evidence" value="ECO:0007669"/>
    <property type="project" value="UniProtKB-UniPathway"/>
</dbReference>
<feature type="binding site" evidence="13">
    <location>
        <position position="168"/>
    </location>
    <ligand>
        <name>substrate</name>
    </ligand>
</feature>
<dbReference type="InterPro" id="IPR036068">
    <property type="entry name" value="Nicotinate_pribotase-like_C"/>
</dbReference>
<accession>A0A330LTN5</accession>
<feature type="binding site" evidence="13">
    <location>
        <position position="158"/>
    </location>
    <ligand>
        <name>substrate</name>
    </ligand>
</feature>
<dbReference type="InterPro" id="IPR037128">
    <property type="entry name" value="Quinolinate_PRibosylTase_N_sf"/>
</dbReference>
<comment type="pathway">
    <text evidence="2">Cofactor biosynthesis; NAD(+) biosynthesis; nicotinate D-ribonucleotide from quinolinate: step 1/1.</text>
</comment>
<comment type="function">
    <text evidence="1">Involved in the catabolism of quinolinic acid (QA).</text>
</comment>
<evidence type="ECO:0000256" key="3">
    <source>
        <dbReference type="ARBA" id="ARBA00009400"/>
    </source>
</evidence>
<feature type="binding site" evidence="13">
    <location>
        <position position="218"/>
    </location>
    <ligand>
        <name>substrate</name>
    </ligand>
</feature>
<dbReference type="CDD" id="cd01572">
    <property type="entry name" value="QPRTase"/>
    <property type="match status" value="1"/>
</dbReference>
<keyword evidence="8 12" id="KW-0808">Transferase</keyword>
<dbReference type="InterPro" id="IPR013785">
    <property type="entry name" value="Aldolase_TIM"/>
</dbReference>
<dbReference type="InterPro" id="IPR002638">
    <property type="entry name" value="Quinolinate_PRibosylTrfase_C"/>
</dbReference>
<evidence type="ECO:0000256" key="5">
    <source>
        <dbReference type="ARBA" id="ARBA00011944"/>
    </source>
</evidence>
<evidence type="ECO:0000259" key="15">
    <source>
        <dbReference type="Pfam" id="PF02749"/>
    </source>
</evidence>
<dbReference type="InterPro" id="IPR022412">
    <property type="entry name" value="Quinolinate_PRibosylTrfase_N"/>
</dbReference>
<evidence type="ECO:0000256" key="13">
    <source>
        <dbReference type="PIRSR" id="PIRSR006250-1"/>
    </source>
</evidence>
<dbReference type="SUPFAM" id="SSF51690">
    <property type="entry name" value="Nicotinate/Quinolinate PRTase C-terminal domain-like"/>
    <property type="match status" value="1"/>
</dbReference>
<comment type="catalytic activity">
    <reaction evidence="10">
        <text>nicotinate beta-D-ribonucleotide + CO2 + diphosphate = quinolinate + 5-phospho-alpha-D-ribose 1-diphosphate + 2 H(+)</text>
        <dbReference type="Rhea" id="RHEA:12733"/>
        <dbReference type="ChEBI" id="CHEBI:15378"/>
        <dbReference type="ChEBI" id="CHEBI:16526"/>
        <dbReference type="ChEBI" id="CHEBI:29959"/>
        <dbReference type="ChEBI" id="CHEBI:33019"/>
        <dbReference type="ChEBI" id="CHEBI:57502"/>
        <dbReference type="ChEBI" id="CHEBI:58017"/>
        <dbReference type="EC" id="2.4.2.19"/>
    </reaction>
</comment>
<comment type="subunit">
    <text evidence="4">Hexamer formed by 3 homodimers.</text>
</comment>
<dbReference type="Gene3D" id="3.20.20.70">
    <property type="entry name" value="Aldolase class I"/>
    <property type="match status" value="1"/>
</dbReference>
<organism evidence="16 17">
    <name type="scientific">Moritella yayanosii</name>
    <dbReference type="NCBI Taxonomy" id="69539"/>
    <lineage>
        <taxon>Bacteria</taxon>
        <taxon>Pseudomonadati</taxon>
        <taxon>Pseudomonadota</taxon>
        <taxon>Gammaproteobacteria</taxon>
        <taxon>Alteromonadales</taxon>
        <taxon>Moritellaceae</taxon>
        <taxon>Moritella</taxon>
    </lineage>
</organism>
<dbReference type="Proteomes" id="UP000250163">
    <property type="component" value="Chromosome MORIYA"/>
</dbReference>
<feature type="binding site" evidence="13">
    <location>
        <begin position="262"/>
        <end position="264"/>
    </location>
    <ligand>
        <name>substrate</name>
    </ligand>
</feature>
<dbReference type="OrthoDB" id="9782546at2"/>
<evidence type="ECO:0000313" key="17">
    <source>
        <dbReference type="Proteomes" id="UP000250163"/>
    </source>
</evidence>
<feature type="domain" description="Quinolinate phosphoribosyl transferase N-terminal" evidence="15">
    <location>
        <begin position="27"/>
        <end position="111"/>
    </location>
</feature>
<evidence type="ECO:0000256" key="12">
    <source>
        <dbReference type="PIRNR" id="PIRNR006250"/>
    </source>
</evidence>
<dbReference type="EC" id="2.4.2.19" evidence="5"/>
<evidence type="ECO:0000256" key="4">
    <source>
        <dbReference type="ARBA" id="ARBA00011218"/>
    </source>
</evidence>
<dbReference type="PANTHER" id="PTHR32179:SF3">
    <property type="entry name" value="NICOTINATE-NUCLEOTIDE PYROPHOSPHORYLASE [CARBOXYLATING]"/>
    <property type="match status" value="1"/>
</dbReference>
<evidence type="ECO:0000256" key="10">
    <source>
        <dbReference type="ARBA" id="ARBA00047445"/>
    </source>
</evidence>
<proteinExistence type="inferred from homology"/>
<dbReference type="NCBIfam" id="TIGR00078">
    <property type="entry name" value="nadC"/>
    <property type="match status" value="1"/>
</dbReference>
<dbReference type="KEGG" id="mya:MORIYA_3297"/>
<sequence length="280" mass="29926">MLQQEIRRAVSTALAEDLGGLSVADGDITANLIAAETQAKAKVISREQAVFCGKAWVDEVFLQLGDTVTVTWLVADGDLVAADQTLFTLEGPARTLLTGERNALNFVQTLSGVATLTKEYVDQLAGTQCQLLDTRKTIPGLRFAQKYAVTCGGGKNHRIGLFDAYLIKENHIMACGGIENAIAKAKELQPGKPVEVETESLAELQQALDAGADIVMLDNFDIPMMRAAVELNQGKAKLEVSGNVTIDTLASFAATGVDFISVGALTKHVQATDLSMRFIK</sequence>
<dbReference type="SUPFAM" id="SSF54675">
    <property type="entry name" value="Nicotinate/Quinolinate PRTase N-terminal domain-like"/>
    <property type="match status" value="1"/>
</dbReference>
<gene>
    <name evidence="16" type="primary">nadC</name>
    <name evidence="16" type="ORF">MORIYA_3297</name>
</gene>
<dbReference type="GO" id="GO:0005737">
    <property type="term" value="C:cytoplasm"/>
    <property type="evidence" value="ECO:0007669"/>
    <property type="project" value="TreeGrafter"/>
</dbReference>